<dbReference type="SUPFAM" id="SSF52540">
    <property type="entry name" value="P-loop containing nucleoside triphosphate hydrolases"/>
    <property type="match status" value="1"/>
</dbReference>
<keyword evidence="1" id="KW-0547">Nucleotide-binding</keyword>
<accession>A0A927I163</accession>
<dbReference type="GO" id="GO:0004176">
    <property type="term" value="F:ATP-dependent peptidase activity"/>
    <property type="evidence" value="ECO:0007669"/>
    <property type="project" value="InterPro"/>
</dbReference>
<keyword evidence="1" id="KW-0067">ATP-binding</keyword>
<organism evidence="4 5">
    <name type="scientific">Bosea spartocytisi</name>
    <dbReference type="NCBI Taxonomy" id="2773451"/>
    <lineage>
        <taxon>Bacteria</taxon>
        <taxon>Pseudomonadati</taxon>
        <taxon>Pseudomonadota</taxon>
        <taxon>Alphaproteobacteria</taxon>
        <taxon>Hyphomicrobiales</taxon>
        <taxon>Boseaceae</taxon>
        <taxon>Bosea</taxon>
    </lineage>
</organism>
<sequence>MSADANPPDDALEPELYSFASAQADVAETPLVALDLIALIAWHETGGLRLIELLKRSQAILVKIPSETWYGPIKAIIDRERTGAVVFEGKRKADKRPNDAFVGETLQDGRSVVGIAVDPAQLPPLLVSAADAEFVIAAPSPALVRRAIAGFYRKRCPKVTAADIAGLDLIEIAAAMRPGATPQSSLQRLRRVSARKATPGLVEDTPLLDELSGYGEAKEWCVDLVATLDAARAGTVSYGEIESGIFFGPPGTGKTLLARSLARTARITFVPTSVPDWFARKNGHLGDVVQQIDEVFARALAQAPSVLFFDEIDALPDRAVADARSRDFWSSVISTLLTRIDGCRAARRGVVLLAATNHLGHLDEALKRPGRFDRKLHIPPPDSEGLAAILRAHLKGDLAGVDLAPLARLMPGATGADVTAIVKAARRLARSTGRPLDVGDLRRAILPADGRSEAERHHVAIHEAGHAAVALAIGCEVAQVSIRGHGRAGGATDLVIPQVATLADIERRVIVLLAGRAANRNGGALPDTGATSDLSEATRLLAAAQSSFGLHGGLVVRSSPEAALSLVARDPALAETIDARLQILMQRAETLVAQEWPLIEAIADVLLRQQVVDREQLATMANRNSRKVDEQGCPATPSAATVRL</sequence>
<dbReference type="PANTHER" id="PTHR23076">
    <property type="entry name" value="METALLOPROTEASE M41 FTSH"/>
    <property type="match status" value="1"/>
</dbReference>
<dbReference type="InterPro" id="IPR000642">
    <property type="entry name" value="Peptidase_M41"/>
</dbReference>
<evidence type="ECO:0000256" key="2">
    <source>
        <dbReference type="SAM" id="MobiDB-lite"/>
    </source>
</evidence>
<dbReference type="GO" id="GO:0004222">
    <property type="term" value="F:metalloendopeptidase activity"/>
    <property type="evidence" value="ECO:0007669"/>
    <property type="project" value="InterPro"/>
</dbReference>
<comment type="similarity">
    <text evidence="1">Belongs to the AAA ATPase family.</text>
</comment>
<dbReference type="InterPro" id="IPR003959">
    <property type="entry name" value="ATPase_AAA_core"/>
</dbReference>
<dbReference type="Pfam" id="PF01434">
    <property type="entry name" value="Peptidase_M41"/>
    <property type="match status" value="1"/>
</dbReference>
<dbReference type="EMBL" id="JACXWY010000037">
    <property type="protein sequence ID" value="MBD3849400.1"/>
    <property type="molecule type" value="Genomic_DNA"/>
</dbReference>
<gene>
    <name evidence="4" type="ORF">IED13_27185</name>
</gene>
<dbReference type="GO" id="GO:0016887">
    <property type="term" value="F:ATP hydrolysis activity"/>
    <property type="evidence" value="ECO:0007669"/>
    <property type="project" value="InterPro"/>
</dbReference>
<evidence type="ECO:0000313" key="5">
    <source>
        <dbReference type="Proteomes" id="UP000619295"/>
    </source>
</evidence>
<dbReference type="Gene3D" id="1.20.58.760">
    <property type="entry name" value="Peptidase M41"/>
    <property type="match status" value="1"/>
</dbReference>
<dbReference type="PRINTS" id="PR00830">
    <property type="entry name" value="ENDOLAPTASE"/>
</dbReference>
<dbReference type="SUPFAM" id="SSF140990">
    <property type="entry name" value="FtsH protease domain-like"/>
    <property type="match status" value="1"/>
</dbReference>
<dbReference type="Gene3D" id="1.10.8.60">
    <property type="match status" value="1"/>
</dbReference>
<dbReference type="PANTHER" id="PTHR23076:SF97">
    <property type="entry name" value="ATP-DEPENDENT ZINC METALLOPROTEASE YME1L1"/>
    <property type="match status" value="1"/>
</dbReference>
<feature type="domain" description="AAA+ ATPase" evidence="3">
    <location>
        <begin position="240"/>
        <end position="382"/>
    </location>
</feature>
<evidence type="ECO:0000256" key="1">
    <source>
        <dbReference type="RuleBase" id="RU003651"/>
    </source>
</evidence>
<name>A0A927I163_9HYPH</name>
<dbReference type="CDD" id="cd19481">
    <property type="entry name" value="RecA-like_protease"/>
    <property type="match status" value="1"/>
</dbReference>
<dbReference type="GO" id="GO:0005886">
    <property type="term" value="C:plasma membrane"/>
    <property type="evidence" value="ECO:0007669"/>
    <property type="project" value="TreeGrafter"/>
</dbReference>
<dbReference type="GO" id="GO:0006508">
    <property type="term" value="P:proteolysis"/>
    <property type="evidence" value="ECO:0007669"/>
    <property type="project" value="InterPro"/>
</dbReference>
<comment type="caution">
    <text evidence="4">The sequence shown here is derived from an EMBL/GenBank/DDBJ whole genome shotgun (WGS) entry which is preliminary data.</text>
</comment>
<evidence type="ECO:0000313" key="4">
    <source>
        <dbReference type="EMBL" id="MBD3849400.1"/>
    </source>
</evidence>
<dbReference type="InterPro" id="IPR037219">
    <property type="entry name" value="Peptidase_M41-like"/>
</dbReference>
<keyword evidence="5" id="KW-1185">Reference proteome</keyword>
<dbReference type="Gene3D" id="3.40.50.300">
    <property type="entry name" value="P-loop containing nucleotide triphosphate hydrolases"/>
    <property type="match status" value="1"/>
</dbReference>
<dbReference type="GO" id="GO:0030163">
    <property type="term" value="P:protein catabolic process"/>
    <property type="evidence" value="ECO:0007669"/>
    <property type="project" value="TreeGrafter"/>
</dbReference>
<dbReference type="InterPro" id="IPR027417">
    <property type="entry name" value="P-loop_NTPase"/>
</dbReference>
<dbReference type="Proteomes" id="UP000619295">
    <property type="component" value="Unassembled WGS sequence"/>
</dbReference>
<dbReference type="InterPro" id="IPR003960">
    <property type="entry name" value="ATPase_AAA_CS"/>
</dbReference>
<dbReference type="SMART" id="SM00382">
    <property type="entry name" value="AAA"/>
    <property type="match status" value="1"/>
</dbReference>
<evidence type="ECO:0000259" key="3">
    <source>
        <dbReference type="SMART" id="SM00382"/>
    </source>
</evidence>
<dbReference type="PROSITE" id="PS00674">
    <property type="entry name" value="AAA"/>
    <property type="match status" value="1"/>
</dbReference>
<protein>
    <submittedName>
        <fullName evidence="4">AAA family ATPase</fullName>
    </submittedName>
</protein>
<dbReference type="Pfam" id="PF00004">
    <property type="entry name" value="AAA"/>
    <property type="match status" value="1"/>
</dbReference>
<dbReference type="RefSeq" id="WP_191125992.1">
    <property type="nucleotide sequence ID" value="NZ_JACXWY010000037.1"/>
</dbReference>
<dbReference type="InterPro" id="IPR003593">
    <property type="entry name" value="AAA+_ATPase"/>
</dbReference>
<dbReference type="GO" id="GO:0005524">
    <property type="term" value="F:ATP binding"/>
    <property type="evidence" value="ECO:0007669"/>
    <property type="project" value="UniProtKB-KW"/>
</dbReference>
<feature type="region of interest" description="Disordered" evidence="2">
    <location>
        <begin position="623"/>
        <end position="644"/>
    </location>
</feature>
<proteinExistence type="inferred from homology"/>
<reference evidence="4" key="1">
    <citation type="submission" date="2020-09" db="EMBL/GenBank/DDBJ databases">
        <title>Bosea spartocytisi sp. nov. a root nodule endophyte of Spartocytisus supranubius in the high mountain ecosystem fo the Teide National Park (Canary Islands, Spain).</title>
        <authorList>
            <person name="Pulido-Suarez L."/>
            <person name="Peix A."/>
            <person name="Igual J.M."/>
            <person name="Socas-Perez N."/>
            <person name="Velazquez E."/>
            <person name="Flores-Felix J.D."/>
            <person name="Leon-Barrios M."/>
        </authorList>
    </citation>
    <scope>NUCLEOTIDE SEQUENCE</scope>
    <source>
        <strain evidence="4">SSUT16</strain>
    </source>
</reference>
<dbReference type="AlphaFoldDB" id="A0A927I163"/>